<dbReference type="GO" id="GO:0005975">
    <property type="term" value="P:carbohydrate metabolic process"/>
    <property type="evidence" value="ECO:0007669"/>
    <property type="project" value="InterPro"/>
</dbReference>
<dbReference type="PANTHER" id="PTHR31339">
    <property type="entry name" value="PECTIN LYASE-RELATED"/>
    <property type="match status" value="1"/>
</dbReference>
<evidence type="ECO:0000256" key="2">
    <source>
        <dbReference type="ARBA" id="ARBA00022801"/>
    </source>
</evidence>
<keyword evidence="3 4" id="KW-0326">Glycosidase</keyword>
<dbReference type="AlphaFoldDB" id="W0EWF0"/>
<dbReference type="HOGENOM" id="CLU_016031_8_3_10"/>
<feature type="chain" id="PRO_5004788976" evidence="5">
    <location>
        <begin position="22"/>
        <end position="453"/>
    </location>
</feature>
<evidence type="ECO:0000313" key="6">
    <source>
        <dbReference type="EMBL" id="AHF15120.1"/>
    </source>
</evidence>
<dbReference type="RefSeq" id="WP_025298784.1">
    <property type="nucleotide sequence ID" value="NZ_CP007035.1"/>
</dbReference>
<keyword evidence="2 4" id="KW-0378">Hydrolase</keyword>
<dbReference type="InterPro" id="IPR000743">
    <property type="entry name" value="Glyco_hydro_28"/>
</dbReference>
<dbReference type="InterPro" id="IPR051801">
    <property type="entry name" value="GH28_Enzymes"/>
</dbReference>
<dbReference type="InterPro" id="IPR012334">
    <property type="entry name" value="Pectin_lyas_fold"/>
</dbReference>
<evidence type="ECO:0000256" key="3">
    <source>
        <dbReference type="ARBA" id="ARBA00023295"/>
    </source>
</evidence>
<organism evidence="6 7">
    <name type="scientific">Niabella soli DSM 19437</name>
    <dbReference type="NCBI Taxonomy" id="929713"/>
    <lineage>
        <taxon>Bacteria</taxon>
        <taxon>Pseudomonadati</taxon>
        <taxon>Bacteroidota</taxon>
        <taxon>Chitinophagia</taxon>
        <taxon>Chitinophagales</taxon>
        <taxon>Chitinophagaceae</taxon>
        <taxon>Niabella</taxon>
    </lineage>
</organism>
<dbReference type="EMBL" id="CP007035">
    <property type="protein sequence ID" value="AHF15120.1"/>
    <property type="molecule type" value="Genomic_DNA"/>
</dbReference>
<dbReference type="OrthoDB" id="9795222at2"/>
<dbReference type="GO" id="GO:0004650">
    <property type="term" value="F:polygalacturonase activity"/>
    <property type="evidence" value="ECO:0007669"/>
    <property type="project" value="InterPro"/>
</dbReference>
<feature type="signal peptide" evidence="5">
    <location>
        <begin position="1"/>
        <end position="21"/>
    </location>
</feature>
<accession>W0EWF0</accession>
<dbReference type="InterPro" id="IPR006626">
    <property type="entry name" value="PbH1"/>
</dbReference>
<keyword evidence="7" id="KW-1185">Reference proteome</keyword>
<dbReference type="STRING" id="929713.NIASO_08005"/>
<evidence type="ECO:0000256" key="4">
    <source>
        <dbReference type="RuleBase" id="RU361169"/>
    </source>
</evidence>
<keyword evidence="5" id="KW-0732">Signal</keyword>
<dbReference type="KEGG" id="nso:NIASO_08005"/>
<protein>
    <submittedName>
        <fullName evidence="6">Polygalacturonase</fullName>
    </submittedName>
</protein>
<reference evidence="6 7" key="1">
    <citation type="submission" date="2013-12" db="EMBL/GenBank/DDBJ databases">
        <authorList>
            <consortium name="DOE Joint Genome Institute"/>
            <person name="Eisen J."/>
            <person name="Huntemann M."/>
            <person name="Han J."/>
            <person name="Chen A."/>
            <person name="Kyrpides N."/>
            <person name="Mavromatis K."/>
            <person name="Markowitz V."/>
            <person name="Palaniappan K."/>
            <person name="Ivanova N."/>
            <person name="Schaumberg A."/>
            <person name="Pati A."/>
            <person name="Liolios K."/>
            <person name="Nordberg H.P."/>
            <person name="Cantor M.N."/>
            <person name="Hua S.X."/>
            <person name="Woyke T."/>
        </authorList>
    </citation>
    <scope>NUCLEOTIDE SEQUENCE [LARGE SCALE GENOMIC DNA]</scope>
    <source>
        <strain evidence="7">DSM 19437</strain>
    </source>
</reference>
<proteinExistence type="inferred from homology"/>
<dbReference type="SUPFAM" id="SSF51126">
    <property type="entry name" value="Pectin lyase-like"/>
    <property type="match status" value="1"/>
</dbReference>
<gene>
    <name evidence="6" type="ORF">NIASO_08005</name>
</gene>
<dbReference type="Pfam" id="PF00295">
    <property type="entry name" value="Glyco_hydro_28"/>
    <property type="match status" value="1"/>
</dbReference>
<dbReference type="eggNOG" id="COG5434">
    <property type="taxonomic scope" value="Bacteria"/>
</dbReference>
<dbReference type="PANTHER" id="PTHR31339:SF9">
    <property type="entry name" value="PLASMIN AND FIBRONECTIN-BINDING PROTEIN A"/>
    <property type="match status" value="1"/>
</dbReference>
<name>W0EWF0_9BACT</name>
<evidence type="ECO:0000256" key="5">
    <source>
        <dbReference type="SAM" id="SignalP"/>
    </source>
</evidence>
<comment type="similarity">
    <text evidence="1 4">Belongs to the glycosyl hydrolase 28 family.</text>
</comment>
<evidence type="ECO:0000256" key="1">
    <source>
        <dbReference type="ARBA" id="ARBA00008834"/>
    </source>
</evidence>
<dbReference type="InterPro" id="IPR011050">
    <property type="entry name" value="Pectin_lyase_fold/virulence"/>
</dbReference>
<dbReference type="Gene3D" id="2.160.20.10">
    <property type="entry name" value="Single-stranded right-handed beta-helix, Pectin lyase-like"/>
    <property type="match status" value="1"/>
</dbReference>
<dbReference type="Proteomes" id="UP000003586">
    <property type="component" value="Chromosome"/>
</dbReference>
<dbReference type="SMART" id="SM00710">
    <property type="entry name" value="PbH1"/>
    <property type="match status" value="3"/>
</dbReference>
<evidence type="ECO:0000313" key="7">
    <source>
        <dbReference type="Proteomes" id="UP000003586"/>
    </source>
</evidence>
<sequence>MNKKNYVLVLILLNCLFSANAQPPGLSSYSVKTPYGNCKINTPDFSKSKKLVITGFGAVPGDQQKNTAAIARAIATANKLGGGIVVIPKGEWLTGKIHLKSNVNLHLEKGATLLFSGNPQDYLPAVVSSWEGMECYNYSPLIYVYECKNVAITGEGTLKAQMATWEKWFARPRAHMESIKRLYNLAWNRAPLEQRQMVNDTAHLRPQFIQFNRSENILLEGVSVVNSPFWTIHLYLSKNIRLRNLNVYAHGHNNDGVDPEMSQNVLIENCVFDQGDDAIAIKSGRNPEGWRLKTPSKNIVIRNCTVKNGHQLVAIGSELSGGIENVFIDHCTVLDGAKLNHLLFIKTNERMGGYVKNIYASNIRSGKIDLGILGIETDVLYQWRDLVPTYEKRLTPIKDIFLTNIHASEVKFIARVLGQKALPVETVSLKNVTAGKVLEKNTITENVNNFTRL</sequence>